<proteinExistence type="predicted"/>
<organism evidence="1 2">
    <name type="scientific">Pseudaquabacterium terrae</name>
    <dbReference type="NCBI Taxonomy" id="2732868"/>
    <lineage>
        <taxon>Bacteria</taxon>
        <taxon>Pseudomonadati</taxon>
        <taxon>Pseudomonadota</taxon>
        <taxon>Betaproteobacteria</taxon>
        <taxon>Burkholderiales</taxon>
        <taxon>Sphaerotilaceae</taxon>
        <taxon>Pseudaquabacterium</taxon>
    </lineage>
</organism>
<reference evidence="1 2" key="1">
    <citation type="submission" date="2020-05" db="EMBL/GenBank/DDBJ databases">
        <title>Aquincola sp. isolate from soil.</title>
        <authorList>
            <person name="Han J."/>
            <person name="Kim D.-U."/>
        </authorList>
    </citation>
    <scope>NUCLEOTIDE SEQUENCE [LARGE SCALE GENOMIC DNA]</scope>
    <source>
        <strain evidence="1 2">S2</strain>
    </source>
</reference>
<comment type="caution">
    <text evidence="1">The sequence shown here is derived from an EMBL/GenBank/DDBJ whole genome shotgun (WGS) entry which is preliminary data.</text>
</comment>
<protein>
    <submittedName>
        <fullName evidence="1">Uncharacterized protein</fullName>
    </submittedName>
</protein>
<gene>
    <name evidence="1" type="ORF">HLB44_34595</name>
</gene>
<dbReference type="RefSeq" id="WP_173134765.1">
    <property type="nucleotide sequence ID" value="NZ_JABRWJ010000018.1"/>
</dbReference>
<sequence>MVLQFPLKPGSGRNAERSTLEVLLCQLHEAADDEDLQAAVDRIAAGERDALRTALQKVCGLLGPDRQGARDRVYIPY</sequence>
<dbReference type="Proteomes" id="UP000737171">
    <property type="component" value="Unassembled WGS sequence"/>
</dbReference>
<keyword evidence="2" id="KW-1185">Reference proteome</keyword>
<name>A0ABX2EU15_9BURK</name>
<evidence type="ECO:0000313" key="2">
    <source>
        <dbReference type="Proteomes" id="UP000737171"/>
    </source>
</evidence>
<dbReference type="EMBL" id="JABRWJ010000018">
    <property type="protein sequence ID" value="NRF72126.1"/>
    <property type="molecule type" value="Genomic_DNA"/>
</dbReference>
<evidence type="ECO:0000313" key="1">
    <source>
        <dbReference type="EMBL" id="NRF72126.1"/>
    </source>
</evidence>
<accession>A0ABX2EU15</accession>